<dbReference type="AlphaFoldDB" id="A0A645BF78"/>
<dbReference type="InterPro" id="IPR041712">
    <property type="entry name" value="DHPS-like_MBL-fold"/>
</dbReference>
<proteinExistence type="predicted"/>
<dbReference type="PANTHER" id="PTHR13754">
    <property type="entry name" value="METALLO-BETA-LACTAMASE SUPERFAMILY PROTEIN"/>
    <property type="match status" value="1"/>
</dbReference>
<name>A0A645BF78_9ZZZZ</name>
<comment type="caution">
    <text evidence="1">The sequence shown here is derived from an EMBL/GenBank/DDBJ whole genome shotgun (WGS) entry which is preliminary data.</text>
</comment>
<dbReference type="Gene3D" id="3.60.15.10">
    <property type="entry name" value="Ribonuclease Z/Hydroxyacylglutathione hydrolase-like"/>
    <property type="match status" value="1"/>
</dbReference>
<dbReference type="InterPro" id="IPR036866">
    <property type="entry name" value="RibonucZ/Hydroxyglut_hydro"/>
</dbReference>
<accession>A0A645BF78</accession>
<dbReference type="CDD" id="cd07713">
    <property type="entry name" value="DHPS-like_MBL-fold"/>
    <property type="match status" value="1"/>
</dbReference>
<dbReference type="SUPFAM" id="SSF56281">
    <property type="entry name" value="Metallo-hydrolase/oxidoreductase"/>
    <property type="match status" value="1"/>
</dbReference>
<protein>
    <recommendedName>
        <fullName evidence="2">Metallo-beta-lactamase domain-containing protein</fullName>
    </recommendedName>
</protein>
<gene>
    <name evidence="1" type="ORF">SDC9_110590</name>
</gene>
<dbReference type="PANTHER" id="PTHR13754:SF18">
    <property type="entry name" value="7,8-DIHYDROPTERIN-6-METHYL-4-(BETA-D-RIBOFURANOSYL)-AMINOBENZENE-5'-PHOSPHATE SYNTHASE"/>
    <property type="match status" value="1"/>
</dbReference>
<organism evidence="1">
    <name type="scientific">bioreactor metagenome</name>
    <dbReference type="NCBI Taxonomy" id="1076179"/>
    <lineage>
        <taxon>unclassified sequences</taxon>
        <taxon>metagenomes</taxon>
        <taxon>ecological metagenomes</taxon>
    </lineage>
</organism>
<reference evidence="1" key="1">
    <citation type="submission" date="2019-08" db="EMBL/GenBank/DDBJ databases">
        <authorList>
            <person name="Kucharzyk K."/>
            <person name="Murdoch R.W."/>
            <person name="Higgins S."/>
            <person name="Loffler F."/>
        </authorList>
    </citation>
    <scope>NUCLEOTIDE SEQUENCE</scope>
</reference>
<dbReference type="GO" id="GO:0016740">
    <property type="term" value="F:transferase activity"/>
    <property type="evidence" value="ECO:0007669"/>
    <property type="project" value="TreeGrafter"/>
</dbReference>
<dbReference type="InterPro" id="IPR052926">
    <property type="entry name" value="Metallo-beta-lactamase_dom"/>
</dbReference>
<evidence type="ECO:0008006" key="2">
    <source>
        <dbReference type="Google" id="ProtNLM"/>
    </source>
</evidence>
<dbReference type="EMBL" id="VSSQ01019562">
    <property type="protein sequence ID" value="MPM63708.1"/>
    <property type="molecule type" value="Genomic_DNA"/>
</dbReference>
<evidence type="ECO:0000313" key="1">
    <source>
        <dbReference type="EMBL" id="MPM63708.1"/>
    </source>
</evidence>
<sequence length="166" mass="18267">MKKAGAILTKSEKAFPMANGFIHTTGEIERKIPFEKGFPWAEAKINGKWVTDPFLDDQGLVIKLKDKGLVVISGCAHAGIINTVEHAKKITGTDRVHAVMGGFHLTGQIFDPIIQPTIAEMKRIGPDYVVPMHCTGWKAINQFAEEMPEQFLLNTVGTTYIFGENG</sequence>